<organism evidence="1 2">
    <name type="scientific">Deinococcus psychrotolerans</name>
    <dbReference type="NCBI Taxonomy" id="2489213"/>
    <lineage>
        <taxon>Bacteria</taxon>
        <taxon>Thermotogati</taxon>
        <taxon>Deinococcota</taxon>
        <taxon>Deinococci</taxon>
        <taxon>Deinococcales</taxon>
        <taxon>Deinococcaceae</taxon>
        <taxon>Deinococcus</taxon>
    </lineage>
</organism>
<evidence type="ECO:0000313" key="2">
    <source>
        <dbReference type="Proteomes" id="UP000276417"/>
    </source>
</evidence>
<gene>
    <name evidence="1" type="ORF">EHF33_18195</name>
</gene>
<sequence>MERYGDALEAAAACLKVQVDDDPELDAMACQNAGDAHFGLGQFAQARAMYLKARIFFERTGNQVATAGIAVALGRVGQRQGAEDEARQLFERSLELQQKTGDRRGQTETLLHLAELLGTSAQPEDALSALHRSGR</sequence>
<dbReference type="AlphaFoldDB" id="A0A3G8YT29"/>
<protein>
    <submittedName>
        <fullName evidence="1">Tetratricopeptide repeat protein</fullName>
    </submittedName>
</protein>
<dbReference type="SUPFAM" id="SSF48452">
    <property type="entry name" value="TPR-like"/>
    <property type="match status" value="1"/>
</dbReference>
<proteinExistence type="predicted"/>
<name>A0A3G8YT29_9DEIO</name>
<dbReference type="Gene3D" id="1.25.40.10">
    <property type="entry name" value="Tetratricopeptide repeat domain"/>
    <property type="match status" value="1"/>
</dbReference>
<geneLocation type="plasmid" evidence="1 2">
    <name>unnamed2</name>
</geneLocation>
<dbReference type="Pfam" id="PF13424">
    <property type="entry name" value="TPR_12"/>
    <property type="match status" value="1"/>
</dbReference>
<evidence type="ECO:0000313" key="1">
    <source>
        <dbReference type="EMBL" id="AZI44851.1"/>
    </source>
</evidence>
<dbReference type="Proteomes" id="UP000276417">
    <property type="component" value="Plasmid unnamed2"/>
</dbReference>
<dbReference type="RefSeq" id="WP_124874890.1">
    <property type="nucleotide sequence ID" value="NZ_CP034186.1"/>
</dbReference>
<reference evidence="1 2" key="1">
    <citation type="submission" date="2018-11" db="EMBL/GenBank/DDBJ databases">
        <title>Deinococcus shelandsis sp. nov., isolated from South Shetland Islands soil of Antarctica.</title>
        <authorList>
            <person name="Tian J."/>
        </authorList>
    </citation>
    <scope>NUCLEOTIDE SEQUENCE [LARGE SCALE GENOMIC DNA]</scope>
    <source>
        <strain evidence="1 2">S14-83T</strain>
        <plasmid evidence="1 2">unnamed2</plasmid>
    </source>
</reference>
<dbReference type="InterPro" id="IPR011990">
    <property type="entry name" value="TPR-like_helical_dom_sf"/>
</dbReference>
<dbReference type="OrthoDB" id="7350377at2"/>
<accession>A0A3G8YT29</accession>
<keyword evidence="1" id="KW-0614">Plasmid</keyword>
<dbReference type="EMBL" id="CP034186">
    <property type="protein sequence ID" value="AZI44851.1"/>
    <property type="molecule type" value="Genomic_DNA"/>
</dbReference>
<keyword evidence="2" id="KW-1185">Reference proteome</keyword>
<dbReference type="KEGG" id="dph:EHF33_18195"/>